<feature type="transmembrane region" description="Helical" evidence="8">
    <location>
        <begin position="90"/>
        <end position="115"/>
    </location>
</feature>
<feature type="transmembrane region" description="Helical" evidence="8">
    <location>
        <begin position="121"/>
        <end position="140"/>
    </location>
</feature>
<dbReference type="PROSITE" id="PS00216">
    <property type="entry name" value="SUGAR_TRANSPORT_1"/>
    <property type="match status" value="1"/>
</dbReference>
<dbReference type="InterPro" id="IPR036259">
    <property type="entry name" value="MFS_trans_sf"/>
</dbReference>
<dbReference type="PROSITE" id="PS00217">
    <property type="entry name" value="SUGAR_TRANSPORT_2"/>
    <property type="match status" value="1"/>
</dbReference>
<organism evidence="10 11">
    <name type="scientific">Talaromyces proteolyticus</name>
    <dbReference type="NCBI Taxonomy" id="1131652"/>
    <lineage>
        <taxon>Eukaryota</taxon>
        <taxon>Fungi</taxon>
        <taxon>Dikarya</taxon>
        <taxon>Ascomycota</taxon>
        <taxon>Pezizomycotina</taxon>
        <taxon>Eurotiomycetes</taxon>
        <taxon>Eurotiomycetidae</taxon>
        <taxon>Eurotiales</taxon>
        <taxon>Trichocomaceae</taxon>
        <taxon>Talaromyces</taxon>
        <taxon>Talaromyces sect. Bacilispori</taxon>
    </lineage>
</organism>
<evidence type="ECO:0000256" key="8">
    <source>
        <dbReference type="SAM" id="Phobius"/>
    </source>
</evidence>
<feature type="transmembrane region" description="Helical" evidence="8">
    <location>
        <begin position="388"/>
        <end position="412"/>
    </location>
</feature>
<gene>
    <name evidence="10" type="ORF">BGW36DRAFT_388678</name>
</gene>
<feature type="transmembrane region" description="Helical" evidence="8">
    <location>
        <begin position="152"/>
        <end position="170"/>
    </location>
</feature>
<dbReference type="PROSITE" id="PS50850">
    <property type="entry name" value="MFS"/>
    <property type="match status" value="1"/>
</dbReference>
<evidence type="ECO:0000256" key="5">
    <source>
        <dbReference type="ARBA" id="ARBA00022989"/>
    </source>
</evidence>
<sequence length="514" mass="55529">MTPATLKMQLISLPPRYVLASMLCSFGGFLFGFDTGIIGPVTVMSSFLSRFGPLSSTVHGLVVSAILIPAAFSSCFAGRVADFLGRPRGISIGVFIFGLGTALEASAVNLAMFIIGRCIEGIGEGLYLGTLLVYICEISPPSKRGPLSTGPQLFITFGLVIGFFTCYGTTKVDSSLSWRLPFILLASLSFVFSTASLLWLTESPRWLTLHGNSVEASTTWDLLGVGHAEREKVEAEQMREMIVEGSGDIDGPSSTEDVTNVTRVHTRQQPRHKGSFRELFAHDVRGRTALALFMMGMQQLSGIDGVLYYAPLLFQQAGLTSSESSFLASGVSALAIFGVTIPALIWADRWGRRHSTIFGGIGLTVVMFLVGGLYAGNAVHANSGTGRWIVIVSIYIFAVIYSLSWGVGIKIYAAEIQPQRTRAVATSLAHGSNWAANFLVALTTPILLARSSFGIYFLFGGCALITTVICALSMPETKGRSLEEIDEVFKSKKFGSKRWNQAIRKLFSQRSGEK</sequence>
<dbReference type="NCBIfam" id="TIGR00879">
    <property type="entry name" value="SP"/>
    <property type="match status" value="1"/>
</dbReference>
<evidence type="ECO:0000313" key="10">
    <source>
        <dbReference type="EMBL" id="KAH8691628.1"/>
    </source>
</evidence>
<evidence type="ECO:0000256" key="6">
    <source>
        <dbReference type="ARBA" id="ARBA00023136"/>
    </source>
</evidence>
<feature type="transmembrane region" description="Helical" evidence="8">
    <location>
        <begin position="182"/>
        <end position="200"/>
    </location>
</feature>
<proteinExistence type="inferred from homology"/>
<comment type="caution">
    <text evidence="10">The sequence shown here is derived from an EMBL/GenBank/DDBJ whole genome shotgun (WGS) entry which is preliminary data.</text>
</comment>
<name>A0AAD4PVR8_9EURO</name>
<comment type="subcellular location">
    <subcellularLocation>
        <location evidence="1">Membrane</location>
        <topology evidence="1">Multi-pass membrane protein</topology>
    </subcellularLocation>
</comment>
<evidence type="ECO:0000256" key="4">
    <source>
        <dbReference type="ARBA" id="ARBA00022692"/>
    </source>
</evidence>
<dbReference type="GeneID" id="70247541"/>
<dbReference type="FunFam" id="1.20.1250.20:FF:000134">
    <property type="entry name" value="MFS sugar transporter protein"/>
    <property type="match status" value="1"/>
</dbReference>
<evidence type="ECO:0000256" key="3">
    <source>
        <dbReference type="ARBA" id="ARBA00022448"/>
    </source>
</evidence>
<evidence type="ECO:0000256" key="2">
    <source>
        <dbReference type="ARBA" id="ARBA00010992"/>
    </source>
</evidence>
<keyword evidence="4 8" id="KW-0812">Transmembrane</keyword>
<dbReference type="RefSeq" id="XP_046067720.1">
    <property type="nucleotide sequence ID" value="XM_046217254.1"/>
</dbReference>
<dbReference type="InterPro" id="IPR005828">
    <property type="entry name" value="MFS_sugar_transport-like"/>
</dbReference>
<dbReference type="EMBL" id="JAJTJA010000012">
    <property type="protein sequence ID" value="KAH8691628.1"/>
    <property type="molecule type" value="Genomic_DNA"/>
</dbReference>
<feature type="transmembrane region" description="Helical" evidence="8">
    <location>
        <begin position="326"/>
        <end position="345"/>
    </location>
</feature>
<dbReference type="PANTHER" id="PTHR48022:SF2">
    <property type="entry name" value="PLASTIDIC GLUCOSE TRANSPORTER 4"/>
    <property type="match status" value="1"/>
</dbReference>
<evidence type="ECO:0000256" key="7">
    <source>
        <dbReference type="RuleBase" id="RU003346"/>
    </source>
</evidence>
<dbReference type="SUPFAM" id="SSF103473">
    <property type="entry name" value="MFS general substrate transporter"/>
    <property type="match status" value="1"/>
</dbReference>
<feature type="transmembrane region" description="Helical" evidence="8">
    <location>
        <begin position="289"/>
        <end position="314"/>
    </location>
</feature>
<dbReference type="InterPro" id="IPR003663">
    <property type="entry name" value="Sugar/inositol_transpt"/>
</dbReference>
<dbReference type="InterPro" id="IPR050360">
    <property type="entry name" value="MFS_Sugar_Transporters"/>
</dbReference>
<reference evidence="10" key="1">
    <citation type="submission" date="2021-12" db="EMBL/GenBank/DDBJ databases">
        <title>Convergent genome expansion in fungi linked to evolution of root-endophyte symbiosis.</title>
        <authorList>
            <consortium name="DOE Joint Genome Institute"/>
            <person name="Ke Y.-H."/>
            <person name="Bonito G."/>
            <person name="Liao H.-L."/>
            <person name="Looney B."/>
            <person name="Rojas-Flechas A."/>
            <person name="Nash J."/>
            <person name="Hameed K."/>
            <person name="Schadt C."/>
            <person name="Martin F."/>
            <person name="Crous P.W."/>
            <person name="Miettinen O."/>
            <person name="Magnuson J.K."/>
            <person name="Labbe J."/>
            <person name="Jacobson D."/>
            <person name="Doktycz M.J."/>
            <person name="Veneault-Fourrey C."/>
            <person name="Kuo A."/>
            <person name="Mondo S."/>
            <person name="Calhoun S."/>
            <person name="Riley R."/>
            <person name="Ohm R."/>
            <person name="LaButti K."/>
            <person name="Andreopoulos B."/>
            <person name="Pangilinan J."/>
            <person name="Nolan M."/>
            <person name="Tritt A."/>
            <person name="Clum A."/>
            <person name="Lipzen A."/>
            <person name="Daum C."/>
            <person name="Barry K."/>
            <person name="Grigoriev I.V."/>
            <person name="Vilgalys R."/>
        </authorList>
    </citation>
    <scope>NUCLEOTIDE SEQUENCE</scope>
    <source>
        <strain evidence="10">PMI_201</strain>
    </source>
</reference>
<feature type="transmembrane region" description="Helical" evidence="8">
    <location>
        <begin position="58"/>
        <end position="78"/>
    </location>
</feature>
<dbReference type="InterPro" id="IPR020846">
    <property type="entry name" value="MFS_dom"/>
</dbReference>
<dbReference type="InterPro" id="IPR005829">
    <property type="entry name" value="Sugar_transporter_CS"/>
</dbReference>
<evidence type="ECO:0000259" key="9">
    <source>
        <dbReference type="PROSITE" id="PS50850"/>
    </source>
</evidence>
<feature type="transmembrane region" description="Helical" evidence="8">
    <location>
        <begin position="17"/>
        <end position="38"/>
    </location>
</feature>
<dbReference type="Pfam" id="PF00083">
    <property type="entry name" value="Sugar_tr"/>
    <property type="match status" value="1"/>
</dbReference>
<feature type="domain" description="Major facilitator superfamily (MFS) profile" evidence="9">
    <location>
        <begin position="20"/>
        <end position="478"/>
    </location>
</feature>
<dbReference type="PRINTS" id="PR00171">
    <property type="entry name" value="SUGRTRNSPORT"/>
</dbReference>
<keyword evidence="11" id="KW-1185">Reference proteome</keyword>
<protein>
    <submittedName>
        <fullName evidence="10">General substrate transporter</fullName>
    </submittedName>
</protein>
<dbReference type="GO" id="GO:0005351">
    <property type="term" value="F:carbohydrate:proton symporter activity"/>
    <property type="evidence" value="ECO:0007669"/>
    <property type="project" value="TreeGrafter"/>
</dbReference>
<dbReference type="Gene3D" id="1.20.1250.20">
    <property type="entry name" value="MFS general substrate transporter like domains"/>
    <property type="match status" value="1"/>
</dbReference>
<dbReference type="PANTHER" id="PTHR48022">
    <property type="entry name" value="PLASTIDIC GLUCOSE TRANSPORTER 4"/>
    <property type="match status" value="1"/>
</dbReference>
<keyword evidence="5 8" id="KW-1133">Transmembrane helix</keyword>
<dbReference type="Proteomes" id="UP001201262">
    <property type="component" value="Unassembled WGS sequence"/>
</dbReference>
<accession>A0AAD4PVR8</accession>
<feature type="transmembrane region" description="Helical" evidence="8">
    <location>
        <begin position="357"/>
        <end position="376"/>
    </location>
</feature>
<dbReference type="AlphaFoldDB" id="A0AAD4PVR8"/>
<dbReference type="GO" id="GO:0016020">
    <property type="term" value="C:membrane"/>
    <property type="evidence" value="ECO:0007669"/>
    <property type="project" value="UniProtKB-SubCell"/>
</dbReference>
<feature type="transmembrane region" description="Helical" evidence="8">
    <location>
        <begin position="453"/>
        <end position="472"/>
    </location>
</feature>
<keyword evidence="3 7" id="KW-0813">Transport</keyword>
<evidence type="ECO:0000256" key="1">
    <source>
        <dbReference type="ARBA" id="ARBA00004141"/>
    </source>
</evidence>
<feature type="transmembrane region" description="Helical" evidence="8">
    <location>
        <begin position="424"/>
        <end position="447"/>
    </location>
</feature>
<keyword evidence="6 8" id="KW-0472">Membrane</keyword>
<comment type="similarity">
    <text evidence="2 7">Belongs to the major facilitator superfamily. Sugar transporter (TC 2.A.1.1) family.</text>
</comment>
<evidence type="ECO:0000313" key="11">
    <source>
        <dbReference type="Proteomes" id="UP001201262"/>
    </source>
</evidence>